<evidence type="ECO:0000256" key="2">
    <source>
        <dbReference type="PROSITE-ProRule" id="PRU00117"/>
    </source>
</evidence>
<name>A0AAV0LW76_9ROSI</name>
<evidence type="ECO:0000256" key="3">
    <source>
        <dbReference type="SAM" id="MobiDB-lite"/>
    </source>
</evidence>
<dbReference type="CDD" id="cd22459">
    <property type="entry name" value="KH-I_PEPPER_rpt1_like"/>
    <property type="match status" value="1"/>
</dbReference>
<proteinExistence type="predicted"/>
<dbReference type="SUPFAM" id="SSF54791">
    <property type="entry name" value="Eukaryotic type KH-domain (KH-domain type I)"/>
    <property type="match status" value="3"/>
</dbReference>
<dbReference type="EMBL" id="CAMGYJ010000006">
    <property type="protein sequence ID" value="CAI0438789.1"/>
    <property type="molecule type" value="Genomic_DNA"/>
</dbReference>
<dbReference type="PROSITE" id="PS50084">
    <property type="entry name" value="KH_TYPE_1"/>
    <property type="match status" value="3"/>
</dbReference>
<sequence length="468" mass="49859">MTSVSAGDLLVEQSEPDVPPGMTEAATAEAEQGIEAGAEAQQGEVAAAQPQALAEEKWPGWPGHNVFRLIVPVLKVGSIIGRKGELIKKMCEETRARVRILEGPLSTPDRIVLITGKEEPAAPLSPAMDAVLRVCKRVNGPSSGEGDNTNAAAAGAAICSIKLLVASSQAINLIGKQGSIIRSIQESSGAAVRVLAEDQSPSYAASEERLVEIHGETLKVLSALEAVIGQLRKFLVDQSVIPIFEKIVSCNVTQERSADCKPDRVQPSMQQTVSASQARSISSEYSLSIKRDPLLFEREAHIEQQKVLQPGRSLYGQEHALGLRSTGLGHANVPIVTQVTQTMQVPLSYAGDIIGVNGTNIAYIRRVSGAVLTIQESRGYPDEIVVELKGSTSQVERAQQLIQEFVGNHKDPVVAPPSSYGKIDAGYSSYSQQLSETNYSSSYSPRLGGEGAYGSHGLGLGGYSGYRY</sequence>
<reference evidence="5" key="1">
    <citation type="submission" date="2022-08" db="EMBL/GenBank/DDBJ databases">
        <authorList>
            <person name="Gutierrez-Valencia J."/>
        </authorList>
    </citation>
    <scope>NUCLEOTIDE SEQUENCE</scope>
</reference>
<feature type="domain" description="K Homology" evidence="4">
    <location>
        <begin position="63"/>
        <end position="136"/>
    </location>
</feature>
<dbReference type="PANTHER" id="PTHR10288">
    <property type="entry name" value="KH DOMAIN CONTAINING RNA BINDING PROTEIN"/>
    <property type="match status" value="1"/>
</dbReference>
<evidence type="ECO:0000313" key="6">
    <source>
        <dbReference type="Proteomes" id="UP001154282"/>
    </source>
</evidence>
<dbReference type="Gene3D" id="3.30.310.210">
    <property type="match status" value="1"/>
</dbReference>
<dbReference type="GO" id="GO:0003723">
    <property type="term" value="F:RNA binding"/>
    <property type="evidence" value="ECO:0007669"/>
    <property type="project" value="UniProtKB-UniRule"/>
</dbReference>
<dbReference type="SMART" id="SM00322">
    <property type="entry name" value="KH"/>
    <property type="match status" value="3"/>
</dbReference>
<accession>A0AAV0LW76</accession>
<dbReference type="Proteomes" id="UP001154282">
    <property type="component" value="Unassembled WGS sequence"/>
</dbReference>
<dbReference type="Gene3D" id="3.30.1370.10">
    <property type="entry name" value="K Homology domain, type 1"/>
    <property type="match status" value="1"/>
</dbReference>
<feature type="domain" description="K Homology" evidence="4">
    <location>
        <begin position="157"/>
        <end position="232"/>
    </location>
</feature>
<dbReference type="Pfam" id="PF00013">
    <property type="entry name" value="KH_1"/>
    <property type="match status" value="3"/>
</dbReference>
<keyword evidence="6" id="KW-1185">Reference proteome</keyword>
<dbReference type="AlphaFoldDB" id="A0AAV0LW76"/>
<dbReference type="InterPro" id="IPR004087">
    <property type="entry name" value="KH_dom"/>
</dbReference>
<organism evidence="5 6">
    <name type="scientific">Linum tenue</name>
    <dbReference type="NCBI Taxonomy" id="586396"/>
    <lineage>
        <taxon>Eukaryota</taxon>
        <taxon>Viridiplantae</taxon>
        <taxon>Streptophyta</taxon>
        <taxon>Embryophyta</taxon>
        <taxon>Tracheophyta</taxon>
        <taxon>Spermatophyta</taxon>
        <taxon>Magnoliopsida</taxon>
        <taxon>eudicotyledons</taxon>
        <taxon>Gunneridae</taxon>
        <taxon>Pentapetalae</taxon>
        <taxon>rosids</taxon>
        <taxon>fabids</taxon>
        <taxon>Malpighiales</taxon>
        <taxon>Linaceae</taxon>
        <taxon>Linum</taxon>
    </lineage>
</organism>
<keyword evidence="2" id="KW-0694">RNA-binding</keyword>
<dbReference type="InterPro" id="IPR004088">
    <property type="entry name" value="KH_dom_type_1"/>
</dbReference>
<protein>
    <recommendedName>
        <fullName evidence="4">K Homology domain-containing protein</fullName>
    </recommendedName>
</protein>
<dbReference type="InterPro" id="IPR036612">
    <property type="entry name" value="KH_dom_type_1_sf"/>
</dbReference>
<feature type="domain" description="K Homology" evidence="4">
    <location>
        <begin position="337"/>
        <end position="407"/>
    </location>
</feature>
<feature type="region of interest" description="Disordered" evidence="3">
    <location>
        <begin position="1"/>
        <end position="22"/>
    </location>
</feature>
<keyword evidence="1" id="KW-0677">Repeat</keyword>
<evidence type="ECO:0000259" key="4">
    <source>
        <dbReference type="SMART" id="SM00322"/>
    </source>
</evidence>
<evidence type="ECO:0000256" key="1">
    <source>
        <dbReference type="ARBA" id="ARBA00022737"/>
    </source>
</evidence>
<dbReference type="CDD" id="cd22460">
    <property type="entry name" value="KH-I_PEPPER_rpt2_like"/>
    <property type="match status" value="1"/>
</dbReference>
<comment type="caution">
    <text evidence="5">The sequence shown here is derived from an EMBL/GenBank/DDBJ whole genome shotgun (WGS) entry which is preliminary data.</text>
</comment>
<gene>
    <name evidence="5" type="ORF">LITE_LOCUS25920</name>
</gene>
<evidence type="ECO:0000313" key="5">
    <source>
        <dbReference type="EMBL" id="CAI0438789.1"/>
    </source>
</evidence>